<dbReference type="PANTHER" id="PTHR43481:SF4">
    <property type="entry name" value="GLYCEROL-1-PHOSPHATE PHOSPHOHYDROLASE 1-RELATED"/>
    <property type="match status" value="1"/>
</dbReference>
<dbReference type="SFLD" id="SFLDS00003">
    <property type="entry name" value="Haloacid_Dehalogenase"/>
    <property type="match status" value="1"/>
</dbReference>
<dbReference type="NCBIfam" id="TIGR01509">
    <property type="entry name" value="HAD-SF-IA-v3"/>
    <property type="match status" value="1"/>
</dbReference>
<dbReference type="OrthoDB" id="9797743at2"/>
<protein>
    <submittedName>
        <fullName evidence="1">HAD-superfamily hydrolase, subfamily IA, variant 3</fullName>
    </submittedName>
</protein>
<evidence type="ECO:0000313" key="1">
    <source>
        <dbReference type="EMBL" id="ADY57918.1"/>
    </source>
</evidence>
<dbReference type="eggNOG" id="COG0637">
    <property type="taxonomic scope" value="Bacteria"/>
</dbReference>
<dbReference type="Gene3D" id="1.10.150.240">
    <property type="entry name" value="Putative phosphatase, domain 2"/>
    <property type="match status" value="1"/>
</dbReference>
<dbReference type="Proteomes" id="UP000006860">
    <property type="component" value="Chromosome"/>
</dbReference>
<dbReference type="PANTHER" id="PTHR43481">
    <property type="entry name" value="FRUCTOSE-1-PHOSPHATE PHOSPHATASE"/>
    <property type="match status" value="1"/>
</dbReference>
<dbReference type="InterPro" id="IPR023214">
    <property type="entry name" value="HAD_sf"/>
</dbReference>
<dbReference type="Pfam" id="PF00702">
    <property type="entry name" value="Hydrolase"/>
    <property type="match status" value="1"/>
</dbReference>
<keyword evidence="2" id="KW-1185">Reference proteome</keyword>
<dbReference type="RefSeq" id="WP_013626662.1">
    <property type="nucleotide sequence ID" value="NC_015174.1"/>
</dbReference>
<sequence>MSLQAIIFDCDGTLADSMPPHYLAWRSTLAEYNIDFSEDLFYDTGGWPTVKVAQYLLERDGVTADADKIAEDKEDAFEQLLHTVKPIDEVVAVVRENHGKLPMAVATGGIPRVCHAILDNLGIRDCFGAIVTALDVERPKPNPDVYLEAARRLGVDPTACRAYEDTDPGVQSATAAGMEVIDVRTFYTPARITG</sequence>
<evidence type="ECO:0000313" key="2">
    <source>
        <dbReference type="Proteomes" id="UP000006860"/>
    </source>
</evidence>
<dbReference type="HOGENOM" id="CLU_045011_13_3_0"/>
<keyword evidence="1" id="KW-0378">Hydrolase</keyword>
<dbReference type="PRINTS" id="PR00413">
    <property type="entry name" value="HADHALOGNASE"/>
</dbReference>
<dbReference type="InterPro" id="IPR036412">
    <property type="entry name" value="HAD-like_sf"/>
</dbReference>
<dbReference type="SFLD" id="SFLDG01129">
    <property type="entry name" value="C1.5:_HAD__Beta-PGM__Phosphata"/>
    <property type="match status" value="1"/>
</dbReference>
<dbReference type="KEGG" id="pbs:Plabr_0289"/>
<organism evidence="1 2">
    <name type="scientific">Rubinisphaera brasiliensis (strain ATCC 49424 / DSM 5305 / JCM 21570 / IAM 15109 / NBRC 103401 / IFAM 1448)</name>
    <name type="common">Planctomyces brasiliensis</name>
    <dbReference type="NCBI Taxonomy" id="756272"/>
    <lineage>
        <taxon>Bacteria</taxon>
        <taxon>Pseudomonadati</taxon>
        <taxon>Planctomycetota</taxon>
        <taxon>Planctomycetia</taxon>
        <taxon>Planctomycetales</taxon>
        <taxon>Planctomycetaceae</taxon>
        <taxon>Rubinisphaera</taxon>
    </lineage>
</organism>
<dbReference type="AlphaFoldDB" id="F0SPL4"/>
<name>F0SPL4_RUBBR</name>
<accession>F0SPL4</accession>
<dbReference type="InterPro" id="IPR023198">
    <property type="entry name" value="PGP-like_dom2"/>
</dbReference>
<proteinExistence type="predicted"/>
<reference evidence="2" key="1">
    <citation type="submission" date="2011-02" db="EMBL/GenBank/DDBJ databases">
        <title>The complete genome of Planctomyces brasiliensis DSM 5305.</title>
        <authorList>
            <person name="Lucas S."/>
            <person name="Copeland A."/>
            <person name="Lapidus A."/>
            <person name="Bruce D."/>
            <person name="Goodwin L."/>
            <person name="Pitluck S."/>
            <person name="Kyrpides N."/>
            <person name="Mavromatis K."/>
            <person name="Pagani I."/>
            <person name="Ivanova N."/>
            <person name="Ovchinnikova G."/>
            <person name="Lu M."/>
            <person name="Detter J.C."/>
            <person name="Han C."/>
            <person name="Land M."/>
            <person name="Hauser L."/>
            <person name="Markowitz V."/>
            <person name="Cheng J.-F."/>
            <person name="Hugenholtz P."/>
            <person name="Woyke T."/>
            <person name="Wu D."/>
            <person name="Tindall B."/>
            <person name="Pomrenke H.G."/>
            <person name="Brambilla E."/>
            <person name="Klenk H.-P."/>
            <person name="Eisen J.A."/>
        </authorList>
    </citation>
    <scope>NUCLEOTIDE SEQUENCE [LARGE SCALE GENOMIC DNA]</scope>
    <source>
        <strain evidence="2">ATCC 49424 / DSM 5305 / JCM 21570 / NBRC 103401 / IFAM 1448</strain>
    </source>
</reference>
<dbReference type="InterPro" id="IPR006439">
    <property type="entry name" value="HAD-SF_hydro_IA"/>
</dbReference>
<dbReference type="Gene3D" id="3.40.50.1000">
    <property type="entry name" value="HAD superfamily/HAD-like"/>
    <property type="match status" value="1"/>
</dbReference>
<dbReference type="SUPFAM" id="SSF56784">
    <property type="entry name" value="HAD-like"/>
    <property type="match status" value="1"/>
</dbReference>
<dbReference type="InterPro" id="IPR051806">
    <property type="entry name" value="HAD-like_SPP"/>
</dbReference>
<gene>
    <name evidence="1" type="ordered locus">Plabr_0289</name>
</gene>
<dbReference type="EMBL" id="CP002546">
    <property type="protein sequence ID" value="ADY57918.1"/>
    <property type="molecule type" value="Genomic_DNA"/>
</dbReference>
<dbReference type="SFLD" id="SFLDG01135">
    <property type="entry name" value="C1.5.6:_HAD__Beta-PGM__Phospha"/>
    <property type="match status" value="1"/>
</dbReference>
<dbReference type="CDD" id="cd07505">
    <property type="entry name" value="HAD_BPGM-like"/>
    <property type="match status" value="1"/>
</dbReference>
<dbReference type="GO" id="GO:0050308">
    <property type="term" value="F:sugar-phosphatase activity"/>
    <property type="evidence" value="ECO:0007669"/>
    <property type="project" value="TreeGrafter"/>
</dbReference>